<dbReference type="SUPFAM" id="SSF56496">
    <property type="entry name" value="Fibrinogen C-terminal domain-like"/>
    <property type="match status" value="1"/>
</dbReference>
<accession>A0A6P8W1W8</accession>
<keyword evidence="1" id="KW-0732">Signal</keyword>
<evidence type="ECO:0000313" key="4">
    <source>
        <dbReference type="RefSeq" id="XP_034097624.1"/>
    </source>
</evidence>
<dbReference type="Gene3D" id="3.90.215.10">
    <property type="entry name" value="Gamma Fibrinogen, chain A, domain 1"/>
    <property type="match status" value="1"/>
</dbReference>
<dbReference type="InterPro" id="IPR050373">
    <property type="entry name" value="Fibrinogen_C-term_domain"/>
</dbReference>
<evidence type="ECO:0000313" key="3">
    <source>
        <dbReference type="Proteomes" id="UP000515160"/>
    </source>
</evidence>
<feature type="chain" id="PRO_5028333993" evidence="1">
    <location>
        <begin position="21"/>
        <end position="283"/>
    </location>
</feature>
<dbReference type="CDD" id="cd00087">
    <property type="entry name" value="FReD"/>
    <property type="match status" value="1"/>
</dbReference>
<dbReference type="Proteomes" id="UP000515160">
    <property type="component" value="Chromosome 2L"/>
</dbReference>
<dbReference type="InterPro" id="IPR036056">
    <property type="entry name" value="Fibrinogen-like_C"/>
</dbReference>
<dbReference type="RefSeq" id="XP_034097624.1">
    <property type="nucleotide sequence ID" value="XM_034241733.2"/>
</dbReference>
<dbReference type="PROSITE" id="PS51406">
    <property type="entry name" value="FIBRINOGEN_C_2"/>
    <property type="match status" value="1"/>
</dbReference>
<dbReference type="Pfam" id="PF00147">
    <property type="entry name" value="Fibrinogen_C"/>
    <property type="match status" value="1"/>
</dbReference>
<name>A0A6P8W1W8_DROAB</name>
<evidence type="ECO:0000256" key="1">
    <source>
        <dbReference type="SAM" id="SignalP"/>
    </source>
</evidence>
<dbReference type="InterPro" id="IPR002181">
    <property type="entry name" value="Fibrinogen_a/b/g_C_dom"/>
</dbReference>
<dbReference type="GeneID" id="117563399"/>
<dbReference type="PANTHER" id="PTHR19143">
    <property type="entry name" value="FIBRINOGEN/TENASCIN/ANGIOPOEITIN"/>
    <property type="match status" value="1"/>
</dbReference>
<keyword evidence="3" id="KW-1185">Reference proteome</keyword>
<sequence length="283" mass="33354">MEWTWITFTLLSFTIFNCHCNSGQSELQRSLMDELQEFDNLTWQYIEEYEHDLSTLKVANILQELIDRNITGHLPYLRSCPDRQGIFKIKVNALEPFSVLCDAKIAGPGWIVILKRFDGSINFFRNWKHYQEGFGDLSSEFFIGLEKLHAITYAKNHELYVHLEDFDGNTRYARYDQFVIGNENYKLEMLGKYTGDAGDGLRNNQNMRFYTFDKDNQNQCAQNRINAGWFDICTVKQNLFGIYLEGYFKQVFKFKGIRWDTWHGEDYSLKSVQMMIRPKCACS</sequence>
<feature type="domain" description="Fibrinogen C-terminal" evidence="2">
    <location>
        <begin position="71"/>
        <end position="280"/>
    </location>
</feature>
<evidence type="ECO:0000259" key="2">
    <source>
        <dbReference type="PROSITE" id="PS51406"/>
    </source>
</evidence>
<gene>
    <name evidence="4" type="primary">LOC117563399</name>
</gene>
<protein>
    <submittedName>
        <fullName evidence="4">Angiopoietin-related protein 7-like</fullName>
    </submittedName>
</protein>
<organism evidence="3 4">
    <name type="scientific">Drosophila albomicans</name>
    <name type="common">Fruit fly</name>
    <dbReference type="NCBI Taxonomy" id="7291"/>
    <lineage>
        <taxon>Eukaryota</taxon>
        <taxon>Metazoa</taxon>
        <taxon>Ecdysozoa</taxon>
        <taxon>Arthropoda</taxon>
        <taxon>Hexapoda</taxon>
        <taxon>Insecta</taxon>
        <taxon>Pterygota</taxon>
        <taxon>Neoptera</taxon>
        <taxon>Endopterygota</taxon>
        <taxon>Diptera</taxon>
        <taxon>Brachycera</taxon>
        <taxon>Muscomorpha</taxon>
        <taxon>Ephydroidea</taxon>
        <taxon>Drosophilidae</taxon>
        <taxon>Drosophila</taxon>
    </lineage>
</organism>
<dbReference type="SMART" id="SM00186">
    <property type="entry name" value="FBG"/>
    <property type="match status" value="1"/>
</dbReference>
<dbReference type="AlphaFoldDB" id="A0A6P8W1W8"/>
<feature type="signal peptide" evidence="1">
    <location>
        <begin position="1"/>
        <end position="20"/>
    </location>
</feature>
<dbReference type="GO" id="GO:0005615">
    <property type="term" value="C:extracellular space"/>
    <property type="evidence" value="ECO:0007669"/>
    <property type="project" value="TreeGrafter"/>
</dbReference>
<proteinExistence type="predicted"/>
<dbReference type="InterPro" id="IPR014716">
    <property type="entry name" value="Fibrinogen_a/b/g_C_1"/>
</dbReference>
<dbReference type="OrthoDB" id="6145874at2759"/>
<reference evidence="4" key="1">
    <citation type="submission" date="2025-08" db="UniProtKB">
        <authorList>
            <consortium name="RefSeq"/>
        </authorList>
    </citation>
    <scope>IDENTIFICATION</scope>
    <source>
        <strain evidence="4">15112-1751.03</strain>
        <tissue evidence="4">Whole Adult</tissue>
    </source>
</reference>